<keyword evidence="3" id="KW-0614">Plasmid</keyword>
<dbReference type="AlphaFoldDB" id="Q6QHP1"/>
<organism evidence="3">
    <name type="scientific">Achromobacter denitrificans</name>
    <name type="common">Alcaligenes denitrificans</name>
    <dbReference type="NCBI Taxonomy" id="32002"/>
    <lineage>
        <taxon>Bacteria</taxon>
        <taxon>Pseudomonadati</taxon>
        <taxon>Pseudomonadota</taxon>
        <taxon>Betaproteobacteria</taxon>
        <taxon>Burkholderiales</taxon>
        <taxon>Alcaligenaceae</taxon>
        <taxon>Achromobacter</taxon>
    </lineage>
</organism>
<evidence type="ECO:0000256" key="2">
    <source>
        <dbReference type="SAM" id="SignalP"/>
    </source>
</evidence>
<protein>
    <recommendedName>
        <fullName evidence="4">Tripartite tricarboxylate transporter substrate binding protein</fullName>
    </recommendedName>
</protein>
<dbReference type="InterPro" id="IPR042100">
    <property type="entry name" value="Bug_dom1"/>
</dbReference>
<keyword evidence="2" id="KW-0732">Signal</keyword>
<reference evidence="3" key="2">
    <citation type="submission" date="2012-02" db="EMBL/GenBank/DDBJ databases">
        <authorList>
            <person name="Vedler E."/>
        </authorList>
    </citation>
    <scope>NUCLEOTIDE SEQUENCE</scope>
    <source>
        <strain evidence="3">EST4002</strain>
        <plasmid evidence="3">pEST4011</plasmid>
    </source>
</reference>
<reference evidence="3" key="1">
    <citation type="journal article" date="2004" name="J. Bacteriol.">
        <title>The completely sequenced plasmid pEST4011 contains a novel IncP1 backbone and a catabolic transposon harboring tfd genes for 2,4-dichlorophenoxyacetic acid degradation.</title>
        <authorList>
            <person name="Vedler E."/>
            <person name="Vahter M."/>
            <person name="Heinaru A."/>
        </authorList>
    </citation>
    <scope>NUCLEOTIDE SEQUENCE</scope>
    <source>
        <strain evidence="3">EST4002</strain>
        <plasmid evidence="3">pEST4011</plasmid>
    </source>
</reference>
<dbReference type="PIRSF" id="PIRSF017082">
    <property type="entry name" value="YflP"/>
    <property type="match status" value="1"/>
</dbReference>
<dbReference type="Gene3D" id="3.40.190.10">
    <property type="entry name" value="Periplasmic binding protein-like II"/>
    <property type="match status" value="1"/>
</dbReference>
<dbReference type="CDD" id="cd13578">
    <property type="entry name" value="PBP2_Bug27"/>
    <property type="match status" value="1"/>
</dbReference>
<sequence>MRRAVPSQEIESSSRRRAITGMALALTVGPALAQQPAPFPSRAITWVVPFPPGGAVDAVARIISVRMSQSIGQPVIVDNRAGSGGIIGSDVVAKAAPDGYTILINSTGLVVDKFFYPHVPYKSEQDFVPVVLAATVPSVLVVPSGSRFQDVAQLLAEARKSPGKLSFASAGMGTSIHLASSLFAARAEVELLHVPYKGSSPAVSDLLAGRVDMMIDSITSQRGSILSGRVRALAVTSPMRHPLLPNVPTLAEAANLAGFEVLSWYGVFAPKGTPPAIVHRLNSEINKAIAEPEVIEALRGLGIKTGGGSPTVLAELFKAEADRWQKLVVEHRLNVNQ</sequence>
<evidence type="ECO:0000313" key="3">
    <source>
        <dbReference type="EMBL" id="AAS49443.1"/>
    </source>
</evidence>
<dbReference type="PANTHER" id="PTHR42928:SF5">
    <property type="entry name" value="BLR1237 PROTEIN"/>
    <property type="match status" value="1"/>
</dbReference>
<dbReference type="InterPro" id="IPR005064">
    <property type="entry name" value="BUG"/>
</dbReference>
<geneLocation type="plasmid" evidence="3">
    <name>pEST4011</name>
</geneLocation>
<evidence type="ECO:0000256" key="1">
    <source>
        <dbReference type="ARBA" id="ARBA00006987"/>
    </source>
</evidence>
<proteinExistence type="inferred from homology"/>
<dbReference type="Pfam" id="PF03401">
    <property type="entry name" value="TctC"/>
    <property type="match status" value="1"/>
</dbReference>
<evidence type="ECO:0008006" key="4">
    <source>
        <dbReference type="Google" id="ProtNLM"/>
    </source>
</evidence>
<feature type="chain" id="PRO_5004279925" description="Tripartite tricarboxylate transporter substrate binding protein" evidence="2">
    <location>
        <begin position="34"/>
        <end position="337"/>
    </location>
</feature>
<dbReference type="Gene3D" id="3.40.190.150">
    <property type="entry name" value="Bordetella uptake gene, domain 1"/>
    <property type="match status" value="1"/>
</dbReference>
<dbReference type="EMBL" id="AY540995">
    <property type="protein sequence ID" value="AAS49443.1"/>
    <property type="molecule type" value="Genomic_DNA"/>
</dbReference>
<dbReference type="PANTHER" id="PTHR42928">
    <property type="entry name" value="TRICARBOXYLATE-BINDING PROTEIN"/>
    <property type="match status" value="1"/>
</dbReference>
<name>Q6QHP1_ACHDE</name>
<comment type="similarity">
    <text evidence="1">Belongs to the UPF0065 (bug) family.</text>
</comment>
<feature type="signal peptide" evidence="2">
    <location>
        <begin position="1"/>
        <end position="33"/>
    </location>
</feature>
<dbReference type="SUPFAM" id="SSF53850">
    <property type="entry name" value="Periplasmic binding protein-like II"/>
    <property type="match status" value="1"/>
</dbReference>
<accession>Q6QHP1</accession>